<gene>
    <name evidence="7" type="ORF">BBJ29_009538</name>
</gene>
<dbReference type="Gene3D" id="3.40.50.150">
    <property type="entry name" value="Vaccinia Virus protein VP39"/>
    <property type="match status" value="1"/>
</dbReference>
<evidence type="ECO:0000256" key="1">
    <source>
        <dbReference type="ARBA" id="ARBA00022603"/>
    </source>
</evidence>
<feature type="region of interest" description="Disordered" evidence="5">
    <location>
        <begin position="471"/>
        <end position="504"/>
    </location>
</feature>
<dbReference type="InterPro" id="IPR012337">
    <property type="entry name" value="RNaseH-like_sf"/>
</dbReference>
<organism evidence="7 8">
    <name type="scientific">Phytophthora kernoviae</name>
    <dbReference type="NCBI Taxonomy" id="325452"/>
    <lineage>
        <taxon>Eukaryota</taxon>
        <taxon>Sar</taxon>
        <taxon>Stramenopiles</taxon>
        <taxon>Oomycota</taxon>
        <taxon>Peronosporomycetes</taxon>
        <taxon>Peronosporales</taxon>
        <taxon>Peronosporaceae</taxon>
        <taxon>Phytophthora</taxon>
    </lineage>
</organism>
<dbReference type="EMBL" id="MBAD02000367">
    <property type="protein sequence ID" value="RLN69074.1"/>
    <property type="molecule type" value="Genomic_DNA"/>
</dbReference>
<dbReference type="PROSITE" id="PS50206">
    <property type="entry name" value="RHODANESE_3"/>
    <property type="match status" value="1"/>
</dbReference>
<evidence type="ECO:0000313" key="7">
    <source>
        <dbReference type="EMBL" id="RLN69074.1"/>
    </source>
</evidence>
<keyword evidence="3" id="KW-0949">S-adenosyl-L-methionine</keyword>
<dbReference type="SUPFAM" id="SSF53335">
    <property type="entry name" value="S-adenosyl-L-methionine-dependent methyltransferases"/>
    <property type="match status" value="1"/>
</dbReference>
<evidence type="ECO:0000256" key="4">
    <source>
        <dbReference type="ARBA" id="ARBA00023453"/>
    </source>
</evidence>
<evidence type="ECO:0000256" key="2">
    <source>
        <dbReference type="ARBA" id="ARBA00022679"/>
    </source>
</evidence>
<dbReference type="PROSITE" id="PS51682">
    <property type="entry name" value="SAM_OMT_I"/>
    <property type="match status" value="1"/>
</dbReference>
<keyword evidence="2" id="KW-0808">Transferase</keyword>
<dbReference type="Gene3D" id="3.40.250.10">
    <property type="entry name" value="Rhodanese-like domain"/>
    <property type="match status" value="1"/>
</dbReference>
<dbReference type="AlphaFoldDB" id="A0A421G8G2"/>
<feature type="compositionally biased region" description="Basic residues" evidence="5">
    <location>
        <begin position="482"/>
        <end position="492"/>
    </location>
</feature>
<evidence type="ECO:0000313" key="8">
    <source>
        <dbReference type="Proteomes" id="UP000284657"/>
    </source>
</evidence>
<protein>
    <recommendedName>
        <fullName evidence="6">Rhodanese domain-containing protein</fullName>
    </recommendedName>
</protein>
<dbReference type="PANTHER" id="PTHR43846">
    <property type="entry name" value="UPF0176 PROTEIN YCEA"/>
    <property type="match status" value="1"/>
</dbReference>
<dbReference type="InterPro" id="IPR036873">
    <property type="entry name" value="Rhodanese-like_dom_sf"/>
</dbReference>
<dbReference type="CDD" id="cd02440">
    <property type="entry name" value="AdoMet_MTases"/>
    <property type="match status" value="1"/>
</dbReference>
<name>A0A421G8G2_9STRA</name>
<accession>A0A421G8G2</accession>
<feature type="domain" description="Rhodanese" evidence="6">
    <location>
        <begin position="10"/>
        <end position="76"/>
    </location>
</feature>
<comment type="similarity">
    <text evidence="4">Belongs to the class I-like SAM-binding methyltransferase superfamily. Cation-dependent O-methyltransferase family.</text>
</comment>
<proteinExistence type="inferred from homology"/>
<keyword evidence="1" id="KW-0489">Methyltransferase</keyword>
<dbReference type="Pfam" id="PF01596">
    <property type="entry name" value="Methyltransf_3"/>
    <property type="match status" value="1"/>
</dbReference>
<dbReference type="Pfam" id="PF04937">
    <property type="entry name" value="DUF659"/>
    <property type="match status" value="1"/>
</dbReference>
<dbReference type="SUPFAM" id="SSF52821">
    <property type="entry name" value="Rhodanese/Cell cycle control phosphatase"/>
    <property type="match status" value="1"/>
</dbReference>
<evidence type="ECO:0000256" key="5">
    <source>
        <dbReference type="SAM" id="MobiDB-lite"/>
    </source>
</evidence>
<evidence type="ECO:0000259" key="6">
    <source>
        <dbReference type="PROSITE" id="PS50206"/>
    </source>
</evidence>
<dbReference type="GO" id="GO:0008171">
    <property type="term" value="F:O-methyltransferase activity"/>
    <property type="evidence" value="ECO:0007669"/>
    <property type="project" value="InterPro"/>
</dbReference>
<dbReference type="InterPro" id="IPR002935">
    <property type="entry name" value="SAM_O-MeTrfase"/>
</dbReference>
<dbReference type="Proteomes" id="UP000284657">
    <property type="component" value="Unassembled WGS sequence"/>
</dbReference>
<sequence>MVDTFRDTFDALDEILEQHEVQHDGQKPSEVMMYCTGGIRCEKVGAYLAQYKGVSNVQKLHGGIVNYMRFLKENKKAEAEARASSSDAVKIEEEVSLFKGKNFVFDQRCVGQLTESEECIAQLFGACSEACKQEFMKMEAMTTRQQKEYRKKQATLWMPPIPNALSKYVGKRMDATPIVRMHSRRFTASRCLRKSISDSELQNDYVYAHSSSLGDDALLRELREETSQNWPKAEQLIDEMQGKFLSFLVQSVQAKRVLEIGCFTGYSALCLANGLPTDGSLVTCDVDADTMQFAQSYFDRSSRAKQITAINQDGMEYLNTLTAGPKGPFDFIFVDANKRKYQAYYDAILEHKLLSPTGLLAFDNTLFRGRVAAYAGGLASNKERIARGLAEFNSYAASDPRSTNVVMPFWDGLSLIRQHNMCGLVTRMRIHLARKCPNCPTDIKAEMFEVDLNRNVELITTTTQASVGAVRAATRPPDTLRAKKPRQLKKKTPPQPQTPESAEKAELDGYVARAVFGSSQPVSAVENAAFVKLLKRMNSNYEPPSAYALSTSVLDQEYTTAQTKLRAEVLDATTVCLGVESLATTMQKRSLVSCMINTPKPSVFAIESTDGMPHTPEVLIEKVDSILTEIGTDRVSVIVMDTSNSMKQTALALQRKYPDITILPSCAHAMNAMMTEMLARPPIASTLNTCRDIAAFFAYNCRARAAIARVSGQIQLVETVGPLGDPDDESPSGLLDCLFNVERNRHALDILLAESDTLSVLSTHVKERIINLGFWEGVSMYTGLFEPFVEVLKVFESDYPLLSTFYHRFTLLWGHLEKYADCMPKLQHIMSAHWQKLQHPAMYTAYLLDPRFPPSSLSAEAMSEVPMFLKRSSDANAYTNIVSELTRFTGRTGLFADDAIWESAHKCSPIQWWKGFIGSSCPNLQKVALRTLCFPASCGLSKSKREMFEKILVMNAKYMNEDQASKAAVVYLNTTLSSVEDGVANETIV</sequence>
<dbReference type="InterPro" id="IPR007021">
    <property type="entry name" value="DUF659"/>
</dbReference>
<dbReference type="InterPro" id="IPR001763">
    <property type="entry name" value="Rhodanese-like_dom"/>
</dbReference>
<reference evidence="7 8" key="1">
    <citation type="submission" date="2018-07" db="EMBL/GenBank/DDBJ databases">
        <title>Genome sequencing of oomycete isolates from Chile give support for New Zealand origin for Phytophthora kernoviae and make available the first Nothophytophthora sp. genome.</title>
        <authorList>
            <person name="Studholme D.J."/>
            <person name="Sanfuentes E."/>
            <person name="Panda P."/>
            <person name="Hill R."/>
            <person name="Sambles C."/>
            <person name="Grant M."/>
            <person name="Williams N.M."/>
            <person name="Mcdougal R.L."/>
        </authorList>
    </citation>
    <scope>NUCLEOTIDE SEQUENCE [LARGE SCALE GENOMIC DNA]</scope>
    <source>
        <strain evidence="7">Chile7</strain>
    </source>
</reference>
<dbReference type="GO" id="GO:0032259">
    <property type="term" value="P:methylation"/>
    <property type="evidence" value="ECO:0007669"/>
    <property type="project" value="UniProtKB-KW"/>
</dbReference>
<dbReference type="SUPFAM" id="SSF53098">
    <property type="entry name" value="Ribonuclease H-like"/>
    <property type="match status" value="1"/>
</dbReference>
<comment type="caution">
    <text evidence="7">The sequence shown here is derived from an EMBL/GenBank/DDBJ whole genome shotgun (WGS) entry which is preliminary data.</text>
</comment>
<evidence type="ECO:0000256" key="3">
    <source>
        <dbReference type="ARBA" id="ARBA00022691"/>
    </source>
</evidence>
<dbReference type="PANTHER" id="PTHR43846:SF1">
    <property type="entry name" value="TRNA URIDINE(34) HYDROXYLASE"/>
    <property type="match status" value="1"/>
</dbReference>
<dbReference type="InterPro" id="IPR029063">
    <property type="entry name" value="SAM-dependent_MTases_sf"/>
</dbReference>